<dbReference type="InterPro" id="IPR000634">
    <property type="entry name" value="Ser/Thr_deHydtase_PyrdxlP-BS"/>
</dbReference>
<evidence type="ECO:0000256" key="11">
    <source>
        <dbReference type="ARBA" id="ARBA00066349"/>
    </source>
</evidence>
<dbReference type="EC" id="4.3.1.18" evidence="11"/>
<dbReference type="Gene3D" id="3.40.50.1100">
    <property type="match status" value="2"/>
</dbReference>
<comment type="caution">
    <text evidence="16">The sequence shown here is derived from an EMBL/GenBank/DDBJ whole genome shotgun (WGS) entry which is preliminary data.</text>
</comment>
<dbReference type="GO" id="GO:0000287">
    <property type="term" value="F:magnesium ion binding"/>
    <property type="evidence" value="ECO:0007669"/>
    <property type="project" value="TreeGrafter"/>
</dbReference>
<evidence type="ECO:0000256" key="7">
    <source>
        <dbReference type="ARBA" id="ARBA00022842"/>
    </source>
</evidence>
<evidence type="ECO:0000256" key="13">
    <source>
        <dbReference type="ARBA" id="ARBA00070760"/>
    </source>
</evidence>
<comment type="cofactor">
    <cofactor evidence="4">
        <name>Mg(2+)</name>
        <dbReference type="ChEBI" id="CHEBI:18420"/>
    </cofactor>
</comment>
<feature type="domain" description="Tryptophan synthase beta chain-like PALP" evidence="15">
    <location>
        <begin position="26"/>
        <end position="319"/>
    </location>
</feature>
<dbReference type="SUPFAM" id="SSF53686">
    <property type="entry name" value="Tryptophan synthase beta subunit-like PLP-dependent enzymes"/>
    <property type="match status" value="1"/>
</dbReference>
<dbReference type="OrthoDB" id="4418812at2759"/>
<dbReference type="EMBL" id="JABFUD020000011">
    <property type="protein sequence ID" value="KAI5073178.1"/>
    <property type="molecule type" value="Genomic_DNA"/>
</dbReference>
<dbReference type="PANTHER" id="PTHR43050">
    <property type="entry name" value="SERINE / THREONINE RACEMASE FAMILY MEMBER"/>
    <property type="match status" value="1"/>
</dbReference>
<gene>
    <name evidence="16" type="ORF">GOP47_0011191</name>
</gene>
<proteinExistence type="inferred from homology"/>
<dbReference type="FunFam" id="3.40.50.1100:FF:000005">
    <property type="entry name" value="Threonine dehydratase catabolic"/>
    <property type="match status" value="1"/>
</dbReference>
<dbReference type="GO" id="GO:0005524">
    <property type="term" value="F:ATP binding"/>
    <property type="evidence" value="ECO:0007669"/>
    <property type="project" value="TreeGrafter"/>
</dbReference>
<evidence type="ECO:0000256" key="8">
    <source>
        <dbReference type="ARBA" id="ARBA00022898"/>
    </source>
</evidence>
<dbReference type="FunFam" id="3.40.50.1100:FF:000007">
    <property type="entry name" value="L-threonine dehydratase catabolic TdcB"/>
    <property type="match status" value="1"/>
</dbReference>
<evidence type="ECO:0000313" key="16">
    <source>
        <dbReference type="EMBL" id="KAI5073178.1"/>
    </source>
</evidence>
<evidence type="ECO:0000256" key="14">
    <source>
        <dbReference type="ARBA" id="ARBA00081761"/>
    </source>
</evidence>
<evidence type="ECO:0000256" key="6">
    <source>
        <dbReference type="ARBA" id="ARBA00022799"/>
    </source>
</evidence>
<dbReference type="GO" id="GO:0008721">
    <property type="term" value="F:D-serine ammonia-lyase activity"/>
    <property type="evidence" value="ECO:0007669"/>
    <property type="project" value="UniProtKB-EC"/>
</dbReference>
<evidence type="ECO:0000256" key="12">
    <source>
        <dbReference type="ARBA" id="ARBA00066592"/>
    </source>
</evidence>
<organism evidence="16 17">
    <name type="scientific">Adiantum capillus-veneris</name>
    <name type="common">Maidenhair fern</name>
    <dbReference type="NCBI Taxonomy" id="13818"/>
    <lineage>
        <taxon>Eukaryota</taxon>
        <taxon>Viridiplantae</taxon>
        <taxon>Streptophyta</taxon>
        <taxon>Embryophyta</taxon>
        <taxon>Tracheophyta</taxon>
        <taxon>Polypodiopsida</taxon>
        <taxon>Polypodiidae</taxon>
        <taxon>Polypodiales</taxon>
        <taxon>Pteridineae</taxon>
        <taxon>Pteridaceae</taxon>
        <taxon>Vittarioideae</taxon>
        <taxon>Adiantum</taxon>
    </lineage>
</organism>
<dbReference type="GO" id="GO:0030170">
    <property type="term" value="F:pyridoxal phosphate binding"/>
    <property type="evidence" value="ECO:0007669"/>
    <property type="project" value="InterPro"/>
</dbReference>
<comment type="cofactor">
    <cofactor evidence="3">
        <name>Mn(2+)</name>
        <dbReference type="ChEBI" id="CHEBI:29035"/>
    </cofactor>
</comment>
<accession>A0A9D4ZF61</accession>
<dbReference type="InterPro" id="IPR036052">
    <property type="entry name" value="TrpB-like_PALP_sf"/>
</dbReference>
<evidence type="ECO:0000259" key="15">
    <source>
        <dbReference type="Pfam" id="PF00291"/>
    </source>
</evidence>
<keyword evidence="8" id="KW-0663">Pyridoxal phosphate</keyword>
<evidence type="ECO:0000256" key="2">
    <source>
        <dbReference type="ARBA" id="ARBA00001933"/>
    </source>
</evidence>
<evidence type="ECO:0000256" key="3">
    <source>
        <dbReference type="ARBA" id="ARBA00001936"/>
    </source>
</evidence>
<keyword evidence="7" id="KW-0460">Magnesium</keyword>
<reference evidence="16" key="1">
    <citation type="submission" date="2021-01" db="EMBL/GenBank/DDBJ databases">
        <title>Adiantum capillus-veneris genome.</title>
        <authorList>
            <person name="Fang Y."/>
            <person name="Liao Q."/>
        </authorList>
    </citation>
    <scope>NUCLEOTIDE SEQUENCE</scope>
    <source>
        <strain evidence="16">H3</strain>
        <tissue evidence="16">Leaf</tissue>
    </source>
</reference>
<name>A0A9D4ZF61_ADICA</name>
<dbReference type="InterPro" id="IPR001926">
    <property type="entry name" value="TrpB-like_PALP"/>
</dbReference>
<comment type="function">
    <text evidence="10">Catalyzes the synthesis of D-serine from L-serine. Has dehydratase activity towards both L-serine and D-serine.</text>
</comment>
<evidence type="ECO:0000256" key="4">
    <source>
        <dbReference type="ARBA" id="ARBA00001946"/>
    </source>
</evidence>
<dbReference type="Proteomes" id="UP000886520">
    <property type="component" value="Chromosome 11"/>
</dbReference>
<evidence type="ECO:0000256" key="9">
    <source>
        <dbReference type="ARBA" id="ARBA00023239"/>
    </source>
</evidence>
<dbReference type="PROSITE" id="PS00165">
    <property type="entry name" value="DEHYDRATASE_SER_THR"/>
    <property type="match status" value="1"/>
</dbReference>
<dbReference type="AlphaFoldDB" id="A0A9D4ZF61"/>
<comment type="cofactor">
    <cofactor evidence="1">
        <name>Ca(2+)</name>
        <dbReference type="ChEBI" id="CHEBI:29108"/>
    </cofactor>
</comment>
<dbReference type="CDD" id="cd01562">
    <property type="entry name" value="Thr-dehyd"/>
    <property type="match status" value="1"/>
</dbReference>
<keyword evidence="6" id="KW-0702">S-nitrosylation</keyword>
<dbReference type="GO" id="GO:0018114">
    <property type="term" value="F:threonine racemase activity"/>
    <property type="evidence" value="ECO:0007669"/>
    <property type="project" value="TreeGrafter"/>
</dbReference>
<dbReference type="GO" id="GO:0003941">
    <property type="term" value="F:L-serine ammonia-lyase activity"/>
    <property type="evidence" value="ECO:0007669"/>
    <property type="project" value="TreeGrafter"/>
</dbReference>
<keyword evidence="9" id="KW-0456">Lyase</keyword>
<dbReference type="PANTHER" id="PTHR43050:SF1">
    <property type="entry name" value="SERINE RACEMASE"/>
    <property type="match status" value="1"/>
</dbReference>
<protein>
    <recommendedName>
        <fullName evidence="13">Serine racemase</fullName>
        <ecNumber evidence="11">4.3.1.18</ecNumber>
        <ecNumber evidence="12">5.1.1.18</ecNumber>
    </recommendedName>
    <alternativeName>
        <fullName evidence="14">D-serine dehydratase</fullName>
    </alternativeName>
</protein>
<comment type="cofactor">
    <cofactor evidence="2">
        <name>pyridoxal 5'-phosphate</name>
        <dbReference type="ChEBI" id="CHEBI:597326"/>
    </cofactor>
</comment>
<evidence type="ECO:0000256" key="5">
    <source>
        <dbReference type="ARBA" id="ARBA00010869"/>
    </source>
</evidence>
<evidence type="ECO:0000256" key="10">
    <source>
        <dbReference type="ARBA" id="ARBA00053278"/>
    </source>
</evidence>
<dbReference type="Pfam" id="PF00291">
    <property type="entry name" value="PALP"/>
    <property type="match status" value="1"/>
</dbReference>
<comment type="similarity">
    <text evidence="5">Belongs to the serine/threonine dehydratase family.</text>
</comment>
<keyword evidence="17" id="KW-1185">Reference proteome</keyword>
<dbReference type="EC" id="5.1.1.18" evidence="12"/>
<sequence length="334" mass="35615">MVNLDKAKMEEYAASLSSIQEAQRRISPFVQETPLLTSSSLDHLAQANLYFKCELFQRGGAYKFRGASNAVLSLPDDVASKGVITHSSGNHAAAVALVAKMRGIPAWIVMPHNAPKCKVESVKRYGGSVCFVERCMDTREEACRKLQAETGGSIIHPFNDARTISGQGTIGLELLEKLPQLDAIVVPISGGSLISGISVAAKAIKPAIKIFGVEPTGADDVAQSKAAGKLVILSQTSTIADALRGNLGPLTWPIARDLVDDVITVSDEEIVRAMRMCYEILKVVVEPSGAAGLAAVLSTKVQSKRTEFELKHIAIILTGGNVDLSLLSDFFKGN</sequence>
<dbReference type="GO" id="GO:0006563">
    <property type="term" value="P:L-serine metabolic process"/>
    <property type="evidence" value="ECO:0007669"/>
    <property type="project" value="UniProtKB-ARBA"/>
</dbReference>
<dbReference type="GO" id="GO:0070179">
    <property type="term" value="P:D-serine biosynthetic process"/>
    <property type="evidence" value="ECO:0007669"/>
    <property type="project" value="TreeGrafter"/>
</dbReference>
<evidence type="ECO:0000256" key="1">
    <source>
        <dbReference type="ARBA" id="ARBA00001913"/>
    </source>
</evidence>
<evidence type="ECO:0000313" key="17">
    <source>
        <dbReference type="Proteomes" id="UP000886520"/>
    </source>
</evidence>
<dbReference type="GO" id="GO:0030378">
    <property type="term" value="F:serine racemase activity"/>
    <property type="evidence" value="ECO:0007669"/>
    <property type="project" value="UniProtKB-EC"/>
</dbReference>